<dbReference type="GO" id="GO:0046872">
    <property type="term" value="F:metal ion binding"/>
    <property type="evidence" value="ECO:0007669"/>
    <property type="project" value="UniProtKB-KW"/>
</dbReference>
<evidence type="ECO:0000256" key="1">
    <source>
        <dbReference type="ARBA" id="ARBA00001947"/>
    </source>
</evidence>
<evidence type="ECO:0000256" key="5">
    <source>
        <dbReference type="ARBA" id="ARBA00022801"/>
    </source>
</evidence>
<keyword evidence="3" id="KW-0645">Protease</keyword>
<evidence type="ECO:0000256" key="7">
    <source>
        <dbReference type="ARBA" id="ARBA00023049"/>
    </source>
</evidence>
<dbReference type="HOGENOM" id="CLU_026846_3_2_6"/>
<dbReference type="InterPro" id="IPR016047">
    <property type="entry name" value="M23ase_b-sheet_dom"/>
</dbReference>
<dbReference type="PANTHER" id="PTHR21666:SF288">
    <property type="entry name" value="CELL DIVISION PROTEIN YTFB"/>
    <property type="match status" value="1"/>
</dbReference>
<dbReference type="GO" id="GO:0042834">
    <property type="term" value="F:peptidoglycan binding"/>
    <property type="evidence" value="ECO:0007669"/>
    <property type="project" value="InterPro"/>
</dbReference>
<keyword evidence="4" id="KW-0479">Metal-binding</keyword>
<comment type="subcellular location">
    <subcellularLocation>
        <location evidence="2">Cell envelope</location>
    </subcellularLocation>
</comment>
<comment type="cofactor">
    <cofactor evidence="1">
        <name>Zn(2+)</name>
        <dbReference type="ChEBI" id="CHEBI:29105"/>
    </cofactor>
</comment>
<evidence type="ECO:0000313" key="10">
    <source>
        <dbReference type="Proteomes" id="UP000001062"/>
    </source>
</evidence>
<dbReference type="PROSITE" id="PS51782">
    <property type="entry name" value="LYSM"/>
    <property type="match status" value="1"/>
</dbReference>
<dbReference type="MEROPS" id="M23.009"/>
<dbReference type="CDD" id="cd12797">
    <property type="entry name" value="M23_peptidase"/>
    <property type="match status" value="1"/>
</dbReference>
<dbReference type="EMBL" id="CP002583">
    <property type="protein sequence ID" value="ADZ92166.1"/>
    <property type="molecule type" value="Genomic_DNA"/>
</dbReference>
<dbReference type="GO" id="GO:0006508">
    <property type="term" value="P:proteolysis"/>
    <property type="evidence" value="ECO:0007669"/>
    <property type="project" value="UniProtKB-KW"/>
</dbReference>
<keyword evidence="5" id="KW-0378">Hydrolase</keyword>
<evidence type="ECO:0000256" key="6">
    <source>
        <dbReference type="ARBA" id="ARBA00022833"/>
    </source>
</evidence>
<dbReference type="Pfam" id="PF01551">
    <property type="entry name" value="Peptidase_M23"/>
    <property type="match status" value="1"/>
</dbReference>
<dbReference type="InterPro" id="IPR018392">
    <property type="entry name" value="LysM"/>
</dbReference>
<gene>
    <name evidence="9" type="ordered locus">Marme_2945</name>
</gene>
<keyword evidence="6" id="KW-0862">Zinc</keyword>
<dbReference type="InterPro" id="IPR050570">
    <property type="entry name" value="Cell_wall_metabolism_enzyme"/>
</dbReference>
<dbReference type="InterPro" id="IPR045834">
    <property type="entry name" value="Csd3_N2"/>
</dbReference>
<dbReference type="Proteomes" id="UP000001062">
    <property type="component" value="Chromosome"/>
</dbReference>
<dbReference type="SUPFAM" id="SSF51261">
    <property type="entry name" value="Duplicated hybrid motif"/>
    <property type="match status" value="1"/>
</dbReference>
<keyword evidence="10" id="KW-1185">Reference proteome</keyword>
<evidence type="ECO:0000313" key="9">
    <source>
        <dbReference type="EMBL" id="ADZ92166.1"/>
    </source>
</evidence>
<evidence type="ECO:0000256" key="4">
    <source>
        <dbReference type="ARBA" id="ARBA00022723"/>
    </source>
</evidence>
<keyword evidence="7" id="KW-0482">Metalloprotease</keyword>
<organism evidence="9 10">
    <name type="scientific">Marinomonas mediterranea (strain ATCC 700492 / JCM 21426 / NBRC 103028 / MMB-1)</name>
    <dbReference type="NCBI Taxonomy" id="717774"/>
    <lineage>
        <taxon>Bacteria</taxon>
        <taxon>Pseudomonadati</taxon>
        <taxon>Pseudomonadota</taxon>
        <taxon>Gammaproteobacteria</taxon>
        <taxon>Oceanospirillales</taxon>
        <taxon>Oceanospirillaceae</taxon>
        <taxon>Marinomonas</taxon>
    </lineage>
</organism>
<dbReference type="KEGG" id="mme:Marme_2945"/>
<accession>F2K0S4</accession>
<evidence type="ECO:0000256" key="2">
    <source>
        <dbReference type="ARBA" id="ARBA00004196"/>
    </source>
</evidence>
<dbReference type="Gene3D" id="3.10.450.350">
    <property type="match status" value="2"/>
</dbReference>
<dbReference type="eggNOG" id="COG0739">
    <property type="taxonomic scope" value="Bacteria"/>
</dbReference>
<dbReference type="PATRIC" id="fig|717774.3.peg.3033"/>
<dbReference type="Pfam" id="PF19425">
    <property type="entry name" value="Csd3_N2"/>
    <property type="match status" value="1"/>
</dbReference>
<dbReference type="GO" id="GO:0004222">
    <property type="term" value="F:metalloendopeptidase activity"/>
    <property type="evidence" value="ECO:0007669"/>
    <property type="project" value="TreeGrafter"/>
</dbReference>
<dbReference type="PANTHER" id="PTHR21666">
    <property type="entry name" value="PEPTIDASE-RELATED"/>
    <property type="match status" value="1"/>
</dbReference>
<dbReference type="STRING" id="717774.Marme_2945"/>
<protein>
    <submittedName>
        <fullName evidence="9">Peptidase M23</fullName>
    </submittedName>
</protein>
<dbReference type="InterPro" id="IPR007340">
    <property type="entry name" value="LysM_Opacity-associatedA"/>
</dbReference>
<evidence type="ECO:0000256" key="3">
    <source>
        <dbReference type="ARBA" id="ARBA00022670"/>
    </source>
</evidence>
<dbReference type="InterPro" id="IPR011055">
    <property type="entry name" value="Dup_hybrid_motif"/>
</dbReference>
<sequence>MLALGSFIFALSFALYAVYGGSVSNDSPRPQQQIQISKTASSKEALGTTPTKNGLYEVATPQHLKNNKKDIIEQTITIASGDSLSTVLSSMGISQQDVYRVANARDANSELLRIQPGQTLNVKAEFPEGRLKELTYIQSKLKRTLYERQQDGQFSFVVQLTKPETKQIYKEVTITNSIFVDGIKAGIPQSVLIQLTQIFAWDIDFATDIRKGDSFSLLYEENELEGEVLGTGNIIAANFINIGRSFQTIRYDDGDEFNYYTPDGLSMRKAFIRSPVDFTRISSKFNPNRLHPIFKTSQPHQGVDYAAKSGTPVKAAGAGKVKYVGELKGYGNTIIIEHGQGYSTLYAHLQGFKKGLQANRYIEQGDLIGFVGQTGWATGPHLHFEFRINGIHKDPMTVEIPHDSPMSKDSLKKYLPYARSVMTELSQHYSDAFGQKNEVISKRHATTF</sequence>
<feature type="domain" description="LysM" evidence="8">
    <location>
        <begin position="74"/>
        <end position="122"/>
    </location>
</feature>
<dbReference type="Gene3D" id="2.70.70.10">
    <property type="entry name" value="Glucose Permease (Domain IIA)"/>
    <property type="match status" value="1"/>
</dbReference>
<dbReference type="Pfam" id="PF04225">
    <property type="entry name" value="LysM_OapA"/>
    <property type="match status" value="1"/>
</dbReference>
<evidence type="ECO:0000259" key="8">
    <source>
        <dbReference type="PROSITE" id="PS51782"/>
    </source>
</evidence>
<reference evidence="9 10" key="1">
    <citation type="journal article" date="2012" name="Stand. Genomic Sci.">
        <title>Complete genome sequence of the melanogenic marine bacterium Marinomonas mediterranea type strain (MMB-1(T)).</title>
        <authorList>
            <person name="Lucas-Elio P."/>
            <person name="Goodwin L."/>
            <person name="Woyke T."/>
            <person name="Pitluck S."/>
            <person name="Nolan M."/>
            <person name="Kyrpides N.C."/>
            <person name="Detter J.C."/>
            <person name="Copeland A."/>
            <person name="Teshima H."/>
            <person name="Bruce D."/>
            <person name="Detter C."/>
            <person name="Tapia R."/>
            <person name="Han S."/>
            <person name="Land M.L."/>
            <person name="Ivanova N."/>
            <person name="Mikhailova N."/>
            <person name="Johnston A.W."/>
            <person name="Sanchez-Amat A."/>
        </authorList>
    </citation>
    <scope>NUCLEOTIDE SEQUENCE [LARGE SCALE GENOMIC DNA]</scope>
    <source>
        <strain evidence="10">ATCC 700492 / JCM 21426 / NBRC 103028 / MMB-1</strain>
    </source>
</reference>
<proteinExistence type="predicted"/>
<name>F2K0S4_MARM1</name>
<dbReference type="AlphaFoldDB" id="F2K0S4"/>
<dbReference type="GO" id="GO:0030313">
    <property type="term" value="C:cell envelope"/>
    <property type="evidence" value="ECO:0007669"/>
    <property type="project" value="UniProtKB-SubCell"/>
</dbReference>